<proteinExistence type="predicted"/>
<dbReference type="GO" id="GO:0006107">
    <property type="term" value="P:oxaloacetate metabolic process"/>
    <property type="evidence" value="ECO:0007669"/>
    <property type="project" value="TreeGrafter"/>
</dbReference>
<dbReference type="RefSeq" id="WP_147101268.1">
    <property type="nucleotide sequence ID" value="NZ_BJVJ01000001.1"/>
</dbReference>
<dbReference type="InterPro" id="IPR040442">
    <property type="entry name" value="Pyrv_kinase-like_dom_sf"/>
</dbReference>
<dbReference type="AlphaFoldDB" id="A0A511D8F0"/>
<dbReference type="InterPro" id="IPR005000">
    <property type="entry name" value="Aldolase/citrate-lyase_domain"/>
</dbReference>
<dbReference type="Gene3D" id="3.20.20.60">
    <property type="entry name" value="Phosphoenolpyruvate-binding domains"/>
    <property type="match status" value="1"/>
</dbReference>
<keyword evidence="2 5" id="KW-0479">Metal-binding</keyword>
<keyword evidence="3 5" id="KW-0460">Magnesium</keyword>
<feature type="binding site" evidence="4">
    <location>
        <position position="119"/>
    </location>
    <ligand>
        <name>substrate</name>
    </ligand>
</feature>
<dbReference type="SUPFAM" id="SSF51621">
    <property type="entry name" value="Phosphoenolpyruvate/pyruvate domain"/>
    <property type="match status" value="1"/>
</dbReference>
<gene>
    <name evidence="7" type="ORF">PSU4_00240</name>
</gene>
<dbReference type="Pfam" id="PF03328">
    <property type="entry name" value="HpcH_HpaI"/>
    <property type="match status" value="1"/>
</dbReference>
<name>A0A511D8F0_9PSEU</name>
<dbReference type="PANTHER" id="PTHR32308">
    <property type="entry name" value="LYASE BETA SUBUNIT, PUTATIVE (AFU_ORTHOLOGUE AFUA_4G13030)-RELATED"/>
    <property type="match status" value="1"/>
</dbReference>
<evidence type="ECO:0000313" key="8">
    <source>
        <dbReference type="Proteomes" id="UP000321685"/>
    </source>
</evidence>
<comment type="caution">
    <text evidence="7">The sequence shown here is derived from an EMBL/GenBank/DDBJ whole genome shotgun (WGS) entry which is preliminary data.</text>
</comment>
<evidence type="ECO:0000313" key="7">
    <source>
        <dbReference type="EMBL" id="GEL21070.1"/>
    </source>
</evidence>
<evidence type="ECO:0000256" key="3">
    <source>
        <dbReference type="ARBA" id="ARBA00022842"/>
    </source>
</evidence>
<dbReference type="PIRSF" id="PIRSF015582">
    <property type="entry name" value="Cit_lyase_B"/>
    <property type="match status" value="1"/>
</dbReference>
<dbReference type="OrthoDB" id="5172636at2"/>
<feature type="domain" description="HpcH/HpaI aldolase/citrate lyase" evidence="6">
    <location>
        <begin position="5"/>
        <end position="214"/>
    </location>
</feature>
<dbReference type="GO" id="GO:0016829">
    <property type="term" value="F:lyase activity"/>
    <property type="evidence" value="ECO:0007669"/>
    <property type="project" value="UniProtKB-KW"/>
</dbReference>
<keyword evidence="8" id="KW-1185">Reference proteome</keyword>
<keyword evidence="7" id="KW-0456">Lyase</keyword>
<evidence type="ECO:0000256" key="2">
    <source>
        <dbReference type="ARBA" id="ARBA00022723"/>
    </source>
</evidence>
<evidence type="ECO:0000259" key="6">
    <source>
        <dbReference type="Pfam" id="PF03328"/>
    </source>
</evidence>
<comment type="cofactor">
    <cofactor evidence="1">
        <name>Mg(2+)</name>
        <dbReference type="ChEBI" id="CHEBI:18420"/>
    </cofactor>
</comment>
<dbReference type="InterPro" id="IPR011206">
    <property type="entry name" value="Citrate_lyase_beta/mcl1/mcl2"/>
</dbReference>
<dbReference type="Proteomes" id="UP000321685">
    <property type="component" value="Unassembled WGS sequence"/>
</dbReference>
<sequence>MTDPRSLLFVPANRPDRFEKASRSGADAVILDLEDSVGVSQKAASRDNLQAAADLAVAAGQSVYVRVNPVDTQWHAEDLAAAARIGARGVVVPKCEDADVVAGIDRDLAAGLELVLILETAAGVLDAVALARPTGRVRRVSFGAYDFALDMGVVPEQAHPLMTSSRIHVAMAAAAAGVQAIDTAFADVRDPAAMRRQTEEAHGMGFTGKFAIHPGQVPIVNEVLSPSPAEIDVAQRIVAAFDEAERDGIAAITVDDKLVDYPIAQRAQATLERAAQFGLVTS</sequence>
<evidence type="ECO:0000256" key="5">
    <source>
        <dbReference type="PIRSR" id="PIRSR015582-2"/>
    </source>
</evidence>
<feature type="binding site" evidence="5">
    <location>
        <position position="119"/>
    </location>
    <ligand>
        <name>Mg(2+)</name>
        <dbReference type="ChEBI" id="CHEBI:18420"/>
    </ligand>
</feature>
<dbReference type="GO" id="GO:0000287">
    <property type="term" value="F:magnesium ion binding"/>
    <property type="evidence" value="ECO:0007669"/>
    <property type="project" value="TreeGrafter"/>
</dbReference>
<feature type="binding site" evidence="4">
    <location>
        <position position="66"/>
    </location>
    <ligand>
        <name>substrate</name>
    </ligand>
</feature>
<reference evidence="7 8" key="1">
    <citation type="submission" date="2019-07" db="EMBL/GenBank/DDBJ databases">
        <title>Whole genome shotgun sequence of Pseudonocardia sulfidoxydans NBRC 16205.</title>
        <authorList>
            <person name="Hosoyama A."/>
            <person name="Uohara A."/>
            <person name="Ohji S."/>
            <person name="Ichikawa N."/>
        </authorList>
    </citation>
    <scope>NUCLEOTIDE SEQUENCE [LARGE SCALE GENOMIC DNA]</scope>
    <source>
        <strain evidence="7 8">NBRC 16205</strain>
    </source>
</reference>
<evidence type="ECO:0000256" key="1">
    <source>
        <dbReference type="ARBA" id="ARBA00001946"/>
    </source>
</evidence>
<evidence type="ECO:0000256" key="4">
    <source>
        <dbReference type="PIRSR" id="PIRSR015582-1"/>
    </source>
</evidence>
<dbReference type="InterPro" id="IPR015813">
    <property type="entry name" value="Pyrv/PenolPyrv_kinase-like_dom"/>
</dbReference>
<dbReference type="EMBL" id="BJVJ01000001">
    <property type="protein sequence ID" value="GEL21070.1"/>
    <property type="molecule type" value="Genomic_DNA"/>
</dbReference>
<protein>
    <submittedName>
        <fullName evidence="7">CoA ester lyase</fullName>
    </submittedName>
</protein>
<accession>A0A511D8F0</accession>
<dbReference type="PANTHER" id="PTHR32308:SF0">
    <property type="entry name" value="HPCH_HPAI ALDOLASE_CITRATE LYASE DOMAIN-CONTAINING PROTEIN"/>
    <property type="match status" value="1"/>
</dbReference>
<feature type="binding site" evidence="5">
    <location>
        <position position="146"/>
    </location>
    <ligand>
        <name>Mg(2+)</name>
        <dbReference type="ChEBI" id="CHEBI:18420"/>
    </ligand>
</feature>
<organism evidence="7 8">
    <name type="scientific">Pseudonocardia sulfidoxydans NBRC 16205</name>
    <dbReference type="NCBI Taxonomy" id="1223511"/>
    <lineage>
        <taxon>Bacteria</taxon>
        <taxon>Bacillati</taxon>
        <taxon>Actinomycetota</taxon>
        <taxon>Actinomycetes</taxon>
        <taxon>Pseudonocardiales</taxon>
        <taxon>Pseudonocardiaceae</taxon>
        <taxon>Pseudonocardia</taxon>
    </lineage>
</organism>